<feature type="region of interest" description="Disordered" evidence="4">
    <location>
        <begin position="212"/>
        <end position="240"/>
    </location>
</feature>
<feature type="region of interest" description="Disordered" evidence="4">
    <location>
        <begin position="523"/>
        <end position="550"/>
    </location>
</feature>
<dbReference type="InterPro" id="IPR015943">
    <property type="entry name" value="WD40/YVTN_repeat-like_dom_sf"/>
</dbReference>
<evidence type="ECO:0000256" key="2">
    <source>
        <dbReference type="ARBA" id="ARBA00022737"/>
    </source>
</evidence>
<feature type="compositionally biased region" description="Low complexity" evidence="4">
    <location>
        <begin position="715"/>
        <end position="728"/>
    </location>
</feature>
<dbReference type="SUPFAM" id="SSF50978">
    <property type="entry name" value="WD40 repeat-like"/>
    <property type="match status" value="1"/>
</dbReference>
<feature type="repeat" description="WD" evidence="3">
    <location>
        <begin position="170"/>
        <end position="203"/>
    </location>
</feature>
<dbReference type="PANTHER" id="PTHR14221">
    <property type="entry name" value="WD REPEAT DOMAIN 44"/>
    <property type="match status" value="1"/>
</dbReference>
<feature type="region of interest" description="Disordered" evidence="4">
    <location>
        <begin position="672"/>
        <end position="693"/>
    </location>
</feature>
<accession>A0A0P1KNB5</accession>
<gene>
    <name evidence="5" type="ORF">LAQU0_S01e11804g</name>
</gene>
<feature type="region of interest" description="Disordered" evidence="4">
    <location>
        <begin position="1"/>
        <end position="50"/>
    </location>
</feature>
<dbReference type="Proteomes" id="UP000236544">
    <property type="component" value="Unassembled WGS sequence"/>
</dbReference>
<dbReference type="InterPro" id="IPR040324">
    <property type="entry name" value="WDR44/Dgr2"/>
</dbReference>
<evidence type="ECO:0000256" key="4">
    <source>
        <dbReference type="SAM" id="MobiDB-lite"/>
    </source>
</evidence>
<reference evidence="6" key="1">
    <citation type="submission" date="2015-10" db="EMBL/GenBank/DDBJ databases">
        <authorList>
            <person name="Devillers H."/>
        </authorList>
    </citation>
    <scope>NUCLEOTIDE SEQUENCE [LARGE SCALE GENOMIC DNA]</scope>
</reference>
<keyword evidence="6" id="KW-1185">Reference proteome</keyword>
<sequence>MHGSKPEFELSGSSTEDLILSKPSSQSSSETTSESSHSNGGDMESGRRSVGGATCREFTTQIAPVQFEMSKPSFKIQDFSTRVLDPKEKAKVLQKTYEGSDSQADSVLNNIFGRINREQFKRYLKQPAYLRVFNKQPRIKQFRRLFLAQELRLDNGDITSSSNTTLSTLSENNGRAVWATKFSRDGKFLATGGKDCTLRIWKVIASPLERNDLSNSTTKPQAKRISLRVPPSAATGRSNKDELDQVTGPGMMDLYAPVFHPLPYRTFQEHTQDILDLDWSKNGFILTTSMDKTAKLWHCDRPKALKTFTHPDFVTCAKFHPSDDRFFISGCLDHKLRLWSILDHSVSFEHYCGDIITAIDTSLGDGKYTAIGTFNGHISILNTRGLEMISTFHVMEGSKGRIRKSTESGPKITGIEFFKSAPDNDLRIMVTSNDSRIRIFSVKNRTLLEVLRGFENAHSQISAHTLSTPRKKRYVIAPSENQWVYCWKLESSAGAADPDESSNNKEHKHGSIRGLLRRSLSIGSAHSSEKRSPPATDPLSGLASQQKGKHEPIKNHHYIAFHAHHCTVTTTAVAPVNTAKTLALSDDFICELTMALSEGDEDVAVMRHEHRKSLLHTKKQRPKEKDSLEKRFPSMIEAIGTIFVSTDSSGVIRVFRSDISTNVRKKVLSCLKHSSTPPTSESGGESNGSYMHSGLLGSTMKAATSTLAKSRALGSSPSIKSLKSMSPSNEASTPASPQAPCDLCGSIDLTRTKGDPKLRLNSPAPVYICNNCGNQLVRAS</sequence>
<dbReference type="SMART" id="SM00320">
    <property type="entry name" value="WD40"/>
    <property type="match status" value="4"/>
</dbReference>
<keyword evidence="1 3" id="KW-0853">WD repeat</keyword>
<protein>
    <submittedName>
        <fullName evidence="5">LAQU0S01e11804g1_1</fullName>
    </submittedName>
</protein>
<evidence type="ECO:0000256" key="3">
    <source>
        <dbReference type="PROSITE-ProRule" id="PRU00221"/>
    </source>
</evidence>
<dbReference type="PROSITE" id="PS50082">
    <property type="entry name" value="WD_REPEATS_2"/>
    <property type="match status" value="3"/>
</dbReference>
<evidence type="ECO:0000256" key="1">
    <source>
        <dbReference type="ARBA" id="ARBA00022574"/>
    </source>
</evidence>
<dbReference type="OrthoDB" id="1932312at2759"/>
<feature type="region of interest" description="Disordered" evidence="4">
    <location>
        <begin position="714"/>
        <end position="739"/>
    </location>
</feature>
<evidence type="ECO:0000313" key="5">
    <source>
        <dbReference type="EMBL" id="CUS20664.1"/>
    </source>
</evidence>
<feature type="compositionally biased region" description="Polar residues" evidence="4">
    <location>
        <begin position="672"/>
        <end position="690"/>
    </location>
</feature>
<feature type="repeat" description="WD" evidence="3">
    <location>
        <begin position="307"/>
        <end position="341"/>
    </location>
</feature>
<evidence type="ECO:0000313" key="6">
    <source>
        <dbReference type="Proteomes" id="UP000236544"/>
    </source>
</evidence>
<proteinExistence type="predicted"/>
<keyword evidence="2" id="KW-0677">Repeat</keyword>
<feature type="compositionally biased region" description="Low complexity" evidence="4">
    <location>
        <begin position="24"/>
        <end position="38"/>
    </location>
</feature>
<dbReference type="AlphaFoldDB" id="A0A0P1KNB5"/>
<feature type="repeat" description="WD" evidence="3">
    <location>
        <begin position="267"/>
        <end position="307"/>
    </location>
</feature>
<dbReference type="Pfam" id="PF00400">
    <property type="entry name" value="WD40"/>
    <property type="match status" value="3"/>
</dbReference>
<dbReference type="InterPro" id="IPR036322">
    <property type="entry name" value="WD40_repeat_dom_sf"/>
</dbReference>
<dbReference type="InterPro" id="IPR001680">
    <property type="entry name" value="WD40_rpt"/>
</dbReference>
<dbReference type="Gene3D" id="2.130.10.10">
    <property type="entry name" value="YVTN repeat-like/Quinoprotein amine dehydrogenase"/>
    <property type="match status" value="1"/>
</dbReference>
<dbReference type="PROSITE" id="PS50294">
    <property type="entry name" value="WD_REPEATS_REGION"/>
    <property type="match status" value="1"/>
</dbReference>
<name>A0A0P1KNB5_9SACH</name>
<dbReference type="EMBL" id="LN890560">
    <property type="protein sequence ID" value="CUS20664.1"/>
    <property type="molecule type" value="Genomic_DNA"/>
</dbReference>
<organism evidence="5 6">
    <name type="scientific">Lachancea quebecensis</name>
    <dbReference type="NCBI Taxonomy" id="1654605"/>
    <lineage>
        <taxon>Eukaryota</taxon>
        <taxon>Fungi</taxon>
        <taxon>Dikarya</taxon>
        <taxon>Ascomycota</taxon>
        <taxon>Saccharomycotina</taxon>
        <taxon>Saccharomycetes</taxon>
        <taxon>Saccharomycetales</taxon>
        <taxon>Saccharomycetaceae</taxon>
        <taxon>Lachancea</taxon>
    </lineage>
</organism>
<dbReference type="PANTHER" id="PTHR14221:SF0">
    <property type="entry name" value="WD REPEAT-CONTAINING PROTEIN 44"/>
    <property type="match status" value="1"/>
</dbReference>